<proteinExistence type="inferred from homology"/>
<evidence type="ECO:0000256" key="1">
    <source>
        <dbReference type="ARBA" id="ARBA00008714"/>
    </source>
</evidence>
<keyword evidence="3" id="KW-0479">Metal-binding</keyword>
<dbReference type="PANTHER" id="PTHR11404">
    <property type="entry name" value="SUPEROXIDE DISMUTASE 2"/>
    <property type="match status" value="1"/>
</dbReference>
<organism evidence="7 8">
    <name type="scientific">Carya illinoinensis</name>
    <name type="common">Pecan</name>
    <dbReference type="NCBI Taxonomy" id="32201"/>
    <lineage>
        <taxon>Eukaryota</taxon>
        <taxon>Viridiplantae</taxon>
        <taxon>Streptophyta</taxon>
        <taxon>Embryophyta</taxon>
        <taxon>Tracheophyta</taxon>
        <taxon>Spermatophyta</taxon>
        <taxon>Magnoliopsida</taxon>
        <taxon>eudicotyledons</taxon>
        <taxon>Gunneridae</taxon>
        <taxon>Pentapetalae</taxon>
        <taxon>rosids</taxon>
        <taxon>fabids</taxon>
        <taxon>Fagales</taxon>
        <taxon>Juglandaceae</taxon>
        <taxon>Carya</taxon>
    </lineage>
</organism>
<dbReference type="Pfam" id="PF02777">
    <property type="entry name" value="Sod_Fe_C"/>
    <property type="match status" value="1"/>
</dbReference>
<dbReference type="InterPro" id="IPR019832">
    <property type="entry name" value="Mn/Fe_SOD_C"/>
</dbReference>
<evidence type="ECO:0000256" key="5">
    <source>
        <dbReference type="SAM" id="MobiDB-lite"/>
    </source>
</evidence>
<dbReference type="InterPro" id="IPR050265">
    <property type="entry name" value="Fe/Mn_Superoxide_Dismutase"/>
</dbReference>
<evidence type="ECO:0000313" key="8">
    <source>
        <dbReference type="Proteomes" id="UP000811609"/>
    </source>
</evidence>
<evidence type="ECO:0000256" key="3">
    <source>
        <dbReference type="ARBA" id="ARBA00022723"/>
    </source>
</evidence>
<evidence type="ECO:0000259" key="6">
    <source>
        <dbReference type="Pfam" id="PF02777"/>
    </source>
</evidence>
<feature type="compositionally biased region" description="Low complexity" evidence="5">
    <location>
        <begin position="33"/>
        <end position="44"/>
    </location>
</feature>
<keyword evidence="4" id="KW-0560">Oxidoreductase</keyword>
<dbReference type="GO" id="GO:0030145">
    <property type="term" value="F:manganese ion binding"/>
    <property type="evidence" value="ECO:0007669"/>
    <property type="project" value="TreeGrafter"/>
</dbReference>
<evidence type="ECO:0000256" key="4">
    <source>
        <dbReference type="ARBA" id="ARBA00023002"/>
    </source>
</evidence>
<feature type="compositionally biased region" description="Polar residues" evidence="5">
    <location>
        <begin position="1"/>
        <end position="12"/>
    </location>
</feature>
<sequence length="186" mass="20138">MSKSTTRATKTPKSVMRPPRTEDIHLQEPSFASSSPSPWLILPPSSGFRAPSNLTAEGLGGEPPKPSLGSAIDTQYGSLDALIQKVNADAAALQGFGCKWLALDKERKQLSVETTADQDPLVTKGSALIPLIGIDVWAHACYLQMFSFFPLRSNDDKCFCSPLSMRIASLIPLCVIQLSEGHMESY</sequence>
<gene>
    <name evidence="7" type="ORF">CIPAW_11G088500</name>
</gene>
<evidence type="ECO:0000313" key="7">
    <source>
        <dbReference type="EMBL" id="KAG6636121.1"/>
    </source>
</evidence>
<evidence type="ECO:0000256" key="2">
    <source>
        <dbReference type="ARBA" id="ARBA00012682"/>
    </source>
</evidence>
<dbReference type="Proteomes" id="UP000811609">
    <property type="component" value="Chromosome 11"/>
</dbReference>
<dbReference type="AlphaFoldDB" id="A0A8T1P2P3"/>
<dbReference type="EMBL" id="CM031819">
    <property type="protein sequence ID" value="KAG6636121.1"/>
    <property type="molecule type" value="Genomic_DNA"/>
</dbReference>
<dbReference type="PANTHER" id="PTHR11404:SF6">
    <property type="entry name" value="SUPEROXIDE DISMUTASE [MN], MITOCHONDRIAL"/>
    <property type="match status" value="1"/>
</dbReference>
<keyword evidence="8" id="KW-1185">Reference proteome</keyword>
<dbReference type="EC" id="1.15.1.1" evidence="2"/>
<name>A0A8T1P2P3_CARIL</name>
<feature type="region of interest" description="Disordered" evidence="5">
    <location>
        <begin position="1"/>
        <end position="44"/>
    </location>
</feature>
<accession>A0A8T1P2P3</accession>
<comment type="caution">
    <text evidence="7">The sequence shown here is derived from an EMBL/GenBank/DDBJ whole genome shotgun (WGS) entry which is preliminary data.</text>
</comment>
<protein>
    <recommendedName>
        <fullName evidence="2">superoxide dismutase</fullName>
        <ecNumber evidence="2">1.15.1.1</ecNumber>
    </recommendedName>
</protein>
<dbReference type="GO" id="GO:0005739">
    <property type="term" value="C:mitochondrion"/>
    <property type="evidence" value="ECO:0007669"/>
    <property type="project" value="TreeGrafter"/>
</dbReference>
<reference evidence="7" key="1">
    <citation type="submission" date="2020-12" db="EMBL/GenBank/DDBJ databases">
        <title>WGS assembly of Carya illinoinensis cv. Pawnee.</title>
        <authorList>
            <person name="Platts A."/>
            <person name="Shu S."/>
            <person name="Wright S."/>
            <person name="Barry K."/>
            <person name="Edger P."/>
            <person name="Pires J.C."/>
            <person name="Schmutz J."/>
        </authorList>
    </citation>
    <scope>NUCLEOTIDE SEQUENCE</scope>
    <source>
        <tissue evidence="7">Leaf</tissue>
    </source>
</reference>
<dbReference type="GO" id="GO:0004784">
    <property type="term" value="F:superoxide dismutase activity"/>
    <property type="evidence" value="ECO:0007669"/>
    <property type="project" value="UniProtKB-EC"/>
</dbReference>
<feature type="domain" description="Manganese/iron superoxide dismutase C-terminal" evidence="6">
    <location>
        <begin position="65"/>
        <end position="144"/>
    </location>
</feature>
<comment type="similarity">
    <text evidence="1">Belongs to the iron/manganese superoxide dismutase family.</text>
</comment>